<sequence>MYQEQPARKPITITTLAKMKRDREKFAVLTAYDASFAALLDGAGVEVILVGDSLGMVIQGQRTTVPVTMDEMVYHTRNVARGSGLALLMADMPFASYATVEQGVRNAARLMQEGGAHMVKLEGGAVLAETVRQLSRNGIPVCAHLGLLPQSVHKLGGYKVQGREAAAADHMINEALTLQEAGADIALVECIPAELAARLTEALAIPLIGIGAGPSCDAQVLVSYDMLGITFGRRPRFSKNFMTGHDSLQAAVAAYVAAVKNGTFPGPEHCLA</sequence>
<evidence type="ECO:0000256" key="3">
    <source>
        <dbReference type="ARBA" id="ARBA00011424"/>
    </source>
</evidence>
<dbReference type="GO" id="GO:0003864">
    <property type="term" value="F:3-methyl-2-oxobutanoate hydroxymethyltransferase activity"/>
    <property type="evidence" value="ECO:0007669"/>
    <property type="project" value="UniProtKB-UniRule"/>
</dbReference>
<accession>W6M650</accession>
<comment type="catalytic activity">
    <reaction evidence="8">
        <text>(6R)-5,10-methylene-5,6,7,8-tetrahydrofolate + 3-methyl-2-oxobutanoate + H2O = 2-dehydropantoate + (6S)-5,6,7,8-tetrahydrofolate</text>
        <dbReference type="Rhea" id="RHEA:11824"/>
        <dbReference type="ChEBI" id="CHEBI:11561"/>
        <dbReference type="ChEBI" id="CHEBI:11851"/>
        <dbReference type="ChEBI" id="CHEBI:15377"/>
        <dbReference type="ChEBI" id="CHEBI:15636"/>
        <dbReference type="ChEBI" id="CHEBI:57453"/>
        <dbReference type="EC" id="2.1.2.11"/>
    </reaction>
</comment>
<comment type="similarity">
    <text evidence="2 8">Belongs to the PanB family.</text>
</comment>
<comment type="subunit">
    <text evidence="3 8">Homodecamer; pentamer of dimers.</text>
</comment>
<name>W6M650_9GAMM</name>
<dbReference type="InterPro" id="IPR040442">
    <property type="entry name" value="Pyrv_kinase-like_dom_sf"/>
</dbReference>
<dbReference type="EC" id="2.1.2.11" evidence="8"/>
<dbReference type="HAMAP" id="MF_00156">
    <property type="entry name" value="PanB"/>
    <property type="match status" value="1"/>
</dbReference>
<feature type="binding site" evidence="8 11">
    <location>
        <position position="52"/>
    </location>
    <ligand>
        <name>Mg(2+)</name>
        <dbReference type="ChEBI" id="CHEBI:18420"/>
    </ligand>
</feature>
<protein>
    <recommendedName>
        <fullName evidence="8">3-methyl-2-oxobutanoate hydroxymethyltransferase</fullName>
        <ecNumber evidence="8">2.1.2.11</ecNumber>
    </recommendedName>
    <alternativeName>
        <fullName evidence="8">Ketopantoate hydroxymethyltransferase</fullName>
        <shortName evidence="8">KPHMT</shortName>
    </alternativeName>
</protein>
<organism evidence="12 13">
    <name type="scientific">Candidatus Competibacter denitrificans Run_A_D11</name>
    <dbReference type="NCBI Taxonomy" id="1400863"/>
    <lineage>
        <taxon>Bacteria</taxon>
        <taxon>Pseudomonadati</taxon>
        <taxon>Pseudomonadota</taxon>
        <taxon>Gammaproteobacteria</taxon>
        <taxon>Candidatus Competibacteraceae</taxon>
        <taxon>Candidatus Competibacter</taxon>
    </lineage>
</organism>
<feature type="binding site" evidence="8 10">
    <location>
        <begin position="52"/>
        <end position="53"/>
    </location>
    <ligand>
        <name>3-methyl-2-oxobutanoate</name>
        <dbReference type="ChEBI" id="CHEBI:11851"/>
    </ligand>
</feature>
<comment type="subcellular location">
    <subcellularLocation>
        <location evidence="8">Cytoplasm</location>
    </subcellularLocation>
</comment>
<reference evidence="12" key="2">
    <citation type="submission" date="2014-03" db="EMBL/GenBank/DDBJ databases">
        <title>Candidatus Competibacter-lineage genomes retrieved from metagenomes reveal functional metabolic diversity.</title>
        <authorList>
            <person name="McIlroy S.J."/>
            <person name="Albertsen M."/>
            <person name="Andresen E.K."/>
            <person name="Saunders A.M."/>
            <person name="Kristiansen R."/>
            <person name="Stokholm-Bjerregaard M."/>
            <person name="Nielsen K.L."/>
            <person name="Nielsen P.H."/>
        </authorList>
    </citation>
    <scope>NUCLEOTIDE SEQUENCE</scope>
    <source>
        <strain evidence="12">Run_A_D11</strain>
    </source>
</reference>
<dbReference type="PIRSF" id="PIRSF000388">
    <property type="entry name" value="Pantoate_hydroxy_MeTrfase"/>
    <property type="match status" value="1"/>
</dbReference>
<comment type="function">
    <text evidence="7 8">Catalyzes the reversible reaction in which hydroxymethyl group from 5,10-methylenetetrahydrofolate is transferred onto alpha-ketoisovalerate to form ketopantoate.</text>
</comment>
<feature type="binding site" evidence="8 11">
    <location>
        <position position="91"/>
    </location>
    <ligand>
        <name>Mg(2+)</name>
        <dbReference type="ChEBI" id="CHEBI:18420"/>
    </ligand>
</feature>
<dbReference type="STRING" id="1400863.BN873_150018"/>
<dbReference type="RefSeq" id="WP_048670352.1">
    <property type="nucleotide sequence ID" value="NZ_CBTJ020000020.1"/>
</dbReference>
<gene>
    <name evidence="8 12" type="primary">panB</name>
    <name evidence="12" type="ORF">BN873_150018</name>
</gene>
<dbReference type="InterPro" id="IPR003700">
    <property type="entry name" value="Pantoate_hydroxy_MeTrfase"/>
</dbReference>
<dbReference type="CDD" id="cd06557">
    <property type="entry name" value="KPHMT-like"/>
    <property type="match status" value="1"/>
</dbReference>
<dbReference type="PANTHER" id="PTHR20881:SF0">
    <property type="entry name" value="3-METHYL-2-OXOBUTANOATE HYDROXYMETHYLTRANSFERASE"/>
    <property type="match status" value="1"/>
</dbReference>
<dbReference type="GO" id="GO:0000287">
    <property type="term" value="F:magnesium ion binding"/>
    <property type="evidence" value="ECO:0007669"/>
    <property type="project" value="TreeGrafter"/>
</dbReference>
<keyword evidence="8 11" id="KW-0460">Magnesium</keyword>
<dbReference type="PANTHER" id="PTHR20881">
    <property type="entry name" value="3-METHYL-2-OXOBUTANOATE HYDROXYMETHYLTRANSFERASE"/>
    <property type="match status" value="1"/>
</dbReference>
<evidence type="ECO:0000256" key="7">
    <source>
        <dbReference type="ARBA" id="ARBA00056497"/>
    </source>
</evidence>
<dbReference type="UniPathway" id="UPA00028">
    <property type="reaction ID" value="UER00003"/>
</dbReference>
<evidence type="ECO:0000256" key="2">
    <source>
        <dbReference type="ARBA" id="ARBA00008676"/>
    </source>
</evidence>
<comment type="cofactor">
    <cofactor evidence="8 11">
        <name>Mg(2+)</name>
        <dbReference type="ChEBI" id="CHEBI:18420"/>
    </cofactor>
    <text evidence="8 11">Binds 1 Mg(2+) ion per subunit.</text>
</comment>
<dbReference type="GO" id="GO:0008168">
    <property type="term" value="F:methyltransferase activity"/>
    <property type="evidence" value="ECO:0007669"/>
    <property type="project" value="UniProtKB-KW"/>
</dbReference>
<keyword evidence="4 8" id="KW-0566">Pantothenate biosynthesis</keyword>
<keyword evidence="8" id="KW-0963">Cytoplasm</keyword>
<dbReference type="InterPro" id="IPR015813">
    <property type="entry name" value="Pyrv/PenolPyrv_kinase-like_dom"/>
</dbReference>
<dbReference type="EMBL" id="CBTJ020000020">
    <property type="protein sequence ID" value="CDI01230.1"/>
    <property type="molecule type" value="Genomic_DNA"/>
</dbReference>
<dbReference type="NCBIfam" id="NF001452">
    <property type="entry name" value="PRK00311.1"/>
    <property type="match status" value="1"/>
</dbReference>
<feature type="binding site" evidence="8 10">
    <location>
        <position position="120"/>
    </location>
    <ligand>
        <name>3-methyl-2-oxobutanoate</name>
        <dbReference type="ChEBI" id="CHEBI:11851"/>
    </ligand>
</feature>
<dbReference type="OrthoDB" id="9781789at2"/>
<evidence type="ECO:0000313" key="13">
    <source>
        <dbReference type="Proteomes" id="UP000035760"/>
    </source>
</evidence>
<feature type="binding site" evidence="8 10">
    <location>
        <position position="91"/>
    </location>
    <ligand>
        <name>3-methyl-2-oxobutanoate</name>
        <dbReference type="ChEBI" id="CHEBI:11851"/>
    </ligand>
</feature>
<evidence type="ECO:0000256" key="11">
    <source>
        <dbReference type="PIRSR" id="PIRSR000388-3"/>
    </source>
</evidence>
<evidence type="ECO:0000256" key="6">
    <source>
        <dbReference type="ARBA" id="ARBA00022723"/>
    </source>
</evidence>
<comment type="pathway">
    <text evidence="1 8">Cofactor biosynthesis; (R)-pantothenate biosynthesis; (R)-pantoate from 3-methyl-2-oxobutanoate: step 1/2.</text>
</comment>
<dbReference type="Pfam" id="PF02548">
    <property type="entry name" value="Pantoate_transf"/>
    <property type="match status" value="1"/>
</dbReference>
<dbReference type="AlphaFoldDB" id="W6M650"/>
<evidence type="ECO:0000313" key="12">
    <source>
        <dbReference type="EMBL" id="CDI01230.1"/>
    </source>
</evidence>
<dbReference type="NCBIfam" id="TIGR00222">
    <property type="entry name" value="panB"/>
    <property type="match status" value="1"/>
</dbReference>
<evidence type="ECO:0000256" key="4">
    <source>
        <dbReference type="ARBA" id="ARBA00022655"/>
    </source>
</evidence>
<dbReference type="SUPFAM" id="SSF51621">
    <property type="entry name" value="Phosphoenolpyruvate/pyruvate domain"/>
    <property type="match status" value="1"/>
</dbReference>
<reference evidence="12" key="1">
    <citation type="submission" date="2013-07" db="EMBL/GenBank/DDBJ databases">
        <authorList>
            <person name="McIlroy S."/>
        </authorList>
    </citation>
    <scope>NUCLEOTIDE SEQUENCE [LARGE SCALE GENOMIC DNA]</scope>
    <source>
        <strain evidence="12">Run_A_D11</strain>
    </source>
</reference>
<dbReference type="GO" id="GO:0015940">
    <property type="term" value="P:pantothenate biosynthetic process"/>
    <property type="evidence" value="ECO:0007669"/>
    <property type="project" value="UniProtKB-UniRule"/>
</dbReference>
<keyword evidence="13" id="KW-1185">Reference proteome</keyword>
<proteinExistence type="inferred from homology"/>
<keyword evidence="6 8" id="KW-0479">Metal-binding</keyword>
<comment type="caution">
    <text evidence="12">The sequence shown here is derived from an EMBL/GenBank/DDBJ whole genome shotgun (WGS) entry which is preliminary data.</text>
</comment>
<dbReference type="Gene3D" id="3.20.20.60">
    <property type="entry name" value="Phosphoenolpyruvate-binding domains"/>
    <property type="match status" value="1"/>
</dbReference>
<evidence type="ECO:0000256" key="10">
    <source>
        <dbReference type="PIRSR" id="PIRSR000388-2"/>
    </source>
</evidence>
<feature type="binding site" evidence="8 11">
    <location>
        <position position="122"/>
    </location>
    <ligand>
        <name>Mg(2+)</name>
        <dbReference type="ChEBI" id="CHEBI:18420"/>
    </ligand>
</feature>
<dbReference type="Proteomes" id="UP000035760">
    <property type="component" value="Unassembled WGS sequence"/>
</dbReference>
<feature type="active site" description="Proton acceptor" evidence="8 9">
    <location>
        <position position="189"/>
    </location>
</feature>
<keyword evidence="5 8" id="KW-0808">Transferase</keyword>
<evidence type="ECO:0000256" key="1">
    <source>
        <dbReference type="ARBA" id="ARBA00005033"/>
    </source>
</evidence>
<evidence type="ECO:0000256" key="8">
    <source>
        <dbReference type="HAMAP-Rule" id="MF_00156"/>
    </source>
</evidence>
<evidence type="ECO:0000256" key="9">
    <source>
        <dbReference type="PIRSR" id="PIRSR000388-1"/>
    </source>
</evidence>
<evidence type="ECO:0000256" key="5">
    <source>
        <dbReference type="ARBA" id="ARBA00022679"/>
    </source>
</evidence>
<dbReference type="FunFam" id="3.20.20.60:FF:000003">
    <property type="entry name" value="3-methyl-2-oxobutanoate hydroxymethyltransferase"/>
    <property type="match status" value="1"/>
</dbReference>
<dbReference type="GO" id="GO:0032259">
    <property type="term" value="P:methylation"/>
    <property type="evidence" value="ECO:0007669"/>
    <property type="project" value="UniProtKB-KW"/>
</dbReference>
<dbReference type="GO" id="GO:0005737">
    <property type="term" value="C:cytoplasm"/>
    <property type="evidence" value="ECO:0007669"/>
    <property type="project" value="UniProtKB-SubCell"/>
</dbReference>